<dbReference type="SUPFAM" id="SSF51126">
    <property type="entry name" value="Pectin lyase-like"/>
    <property type="match status" value="1"/>
</dbReference>
<accession>A0A3E3JYZ3</accession>
<evidence type="ECO:0000259" key="1">
    <source>
        <dbReference type="Pfam" id="PF13229"/>
    </source>
</evidence>
<feature type="domain" description="GLAA-B beta-barrel" evidence="2">
    <location>
        <begin position="121"/>
        <end position="189"/>
    </location>
</feature>
<dbReference type="EMBL" id="QVLX01000010">
    <property type="protein sequence ID" value="RGE85006.1"/>
    <property type="molecule type" value="Genomic_DNA"/>
</dbReference>
<dbReference type="InterPro" id="IPR011050">
    <property type="entry name" value="Pectin_lyase_fold/virulence"/>
</dbReference>
<keyword evidence="4" id="KW-1185">Reference proteome</keyword>
<name>A0A3E3JYZ3_9FIRM</name>
<dbReference type="Pfam" id="PF13229">
    <property type="entry name" value="Beta_helix"/>
    <property type="match status" value="1"/>
</dbReference>
<sequence length="565" mass="65202">MRQVYVKEYGITPGNDRALLWKVRMMLDELQGTMGIEFVFESGTYHFYPDYAVEKTLYISNHDEDVPKRIAFDFSGWRKVKIRGEGAVFLFHTDILPFHLDRCHEILIEGITIDYERTGYSEGEIVELSGKRMVLRIDRKEYPYRVFHGELYFEEEGAYHPLYYGCLEMDRRRNAPVYQGRDISFNRPYPSSYGAVFREAGENLVEVTLTEDQQFPETSREGNRMILRHHLRTHPCFYITGSEGITLRDITIYHCTGMAVISQFTKDITIERVCLVRHPQKDRIFTATADGFHFVYAGGKIHIKNCVLENQLDDPVNIHGIYGRIHKVTSKREVIVELVEGMQKGVLLGTAGDYFAVIDNRTMLEQEHAVITEITWMNSDYQRIVFAEDMENLTPGFVVENQSWVPDVLIEGCTFRNNRARGLLLTSAGDVLVRDNTFETPGAAILIEGDSNYWFESGATRHIVIEGNRFHHCAYVSAWGKAPIQVSPSALVWEKDRRYHQYLEVRGNVFQCCDDRLVNAVNLKKLVFLDNKIERTTVFEPIKGQALELDGVLEVETDINKEQQI</sequence>
<protein>
    <submittedName>
        <fullName evidence="3">Right-handed parallel beta-helix repeat-containing protein</fullName>
    </submittedName>
</protein>
<evidence type="ECO:0000313" key="3">
    <source>
        <dbReference type="EMBL" id="RGE85006.1"/>
    </source>
</evidence>
<dbReference type="RefSeq" id="WP_062304543.1">
    <property type="nucleotide sequence ID" value="NZ_BAABYU010000001.1"/>
</dbReference>
<dbReference type="InterPro" id="IPR039448">
    <property type="entry name" value="Beta_helix"/>
</dbReference>
<dbReference type="SMART" id="SM00710">
    <property type="entry name" value="PbH1"/>
    <property type="match status" value="6"/>
</dbReference>
<dbReference type="InterPro" id="IPR057275">
    <property type="entry name" value="Beta-barrel_GLAA-B_I"/>
</dbReference>
<proteinExistence type="predicted"/>
<dbReference type="Pfam" id="PF23763">
    <property type="entry name" value="Beta-barrel_GLAA-B_I"/>
    <property type="match status" value="1"/>
</dbReference>
<gene>
    <name evidence="3" type="ORF">DW016_14020</name>
</gene>
<organism evidence="3 4">
    <name type="scientific">Sellimonas intestinalis</name>
    <dbReference type="NCBI Taxonomy" id="1653434"/>
    <lineage>
        <taxon>Bacteria</taxon>
        <taxon>Bacillati</taxon>
        <taxon>Bacillota</taxon>
        <taxon>Clostridia</taxon>
        <taxon>Lachnospirales</taxon>
        <taxon>Lachnospiraceae</taxon>
        <taxon>Sellimonas</taxon>
    </lineage>
</organism>
<dbReference type="OrthoDB" id="9807299at2"/>
<dbReference type="InterPro" id="IPR006626">
    <property type="entry name" value="PbH1"/>
</dbReference>
<feature type="domain" description="Right handed beta helix" evidence="1">
    <location>
        <begin position="390"/>
        <end position="456"/>
    </location>
</feature>
<dbReference type="Proteomes" id="UP000261080">
    <property type="component" value="Unassembled WGS sequence"/>
</dbReference>
<comment type="caution">
    <text evidence="3">The sequence shown here is derived from an EMBL/GenBank/DDBJ whole genome shotgun (WGS) entry which is preliminary data.</text>
</comment>
<reference evidence="3 4" key="1">
    <citation type="submission" date="2018-08" db="EMBL/GenBank/DDBJ databases">
        <title>A genome reference for cultivated species of the human gut microbiota.</title>
        <authorList>
            <person name="Zou Y."/>
            <person name="Xue W."/>
            <person name="Luo G."/>
        </authorList>
    </citation>
    <scope>NUCLEOTIDE SEQUENCE [LARGE SCALE GENOMIC DNA]</scope>
    <source>
        <strain evidence="3 4">AF37-2AT</strain>
    </source>
</reference>
<evidence type="ECO:0000313" key="4">
    <source>
        <dbReference type="Proteomes" id="UP000261080"/>
    </source>
</evidence>
<dbReference type="InterPro" id="IPR012334">
    <property type="entry name" value="Pectin_lyas_fold"/>
</dbReference>
<evidence type="ECO:0000259" key="2">
    <source>
        <dbReference type="Pfam" id="PF23763"/>
    </source>
</evidence>
<dbReference type="AlphaFoldDB" id="A0A3E3JYZ3"/>
<dbReference type="Gene3D" id="2.160.20.10">
    <property type="entry name" value="Single-stranded right-handed beta-helix, Pectin lyase-like"/>
    <property type="match status" value="2"/>
</dbReference>